<dbReference type="AlphaFoldDB" id="A0A518DQC5"/>
<evidence type="ECO:0000313" key="2">
    <source>
        <dbReference type="EMBL" id="QDU94045.1"/>
    </source>
</evidence>
<organism evidence="2 3">
    <name type="scientific">Lignipirellula cremea</name>
    <dbReference type="NCBI Taxonomy" id="2528010"/>
    <lineage>
        <taxon>Bacteria</taxon>
        <taxon>Pseudomonadati</taxon>
        <taxon>Planctomycetota</taxon>
        <taxon>Planctomycetia</taxon>
        <taxon>Pirellulales</taxon>
        <taxon>Pirellulaceae</taxon>
        <taxon>Lignipirellula</taxon>
    </lineage>
</organism>
<proteinExistence type="predicted"/>
<accession>A0A518DQC5</accession>
<gene>
    <name evidence="2" type="ORF">Pla8534_18310</name>
</gene>
<dbReference type="Proteomes" id="UP000317648">
    <property type="component" value="Chromosome"/>
</dbReference>
<protein>
    <submittedName>
        <fullName evidence="2">Uncharacterized protein</fullName>
    </submittedName>
</protein>
<dbReference type="KEGG" id="lcre:Pla8534_18310"/>
<name>A0A518DQC5_9BACT</name>
<keyword evidence="3" id="KW-1185">Reference proteome</keyword>
<reference evidence="2 3" key="1">
    <citation type="submission" date="2019-02" db="EMBL/GenBank/DDBJ databases">
        <title>Deep-cultivation of Planctomycetes and their phenomic and genomic characterization uncovers novel biology.</title>
        <authorList>
            <person name="Wiegand S."/>
            <person name="Jogler M."/>
            <person name="Boedeker C."/>
            <person name="Pinto D."/>
            <person name="Vollmers J."/>
            <person name="Rivas-Marin E."/>
            <person name="Kohn T."/>
            <person name="Peeters S.H."/>
            <person name="Heuer A."/>
            <person name="Rast P."/>
            <person name="Oberbeckmann S."/>
            <person name="Bunk B."/>
            <person name="Jeske O."/>
            <person name="Meyerdierks A."/>
            <person name="Storesund J.E."/>
            <person name="Kallscheuer N."/>
            <person name="Luecker S."/>
            <person name="Lage O.M."/>
            <person name="Pohl T."/>
            <person name="Merkel B.J."/>
            <person name="Hornburger P."/>
            <person name="Mueller R.-W."/>
            <person name="Bruemmer F."/>
            <person name="Labrenz M."/>
            <person name="Spormann A.M."/>
            <person name="Op den Camp H."/>
            <person name="Overmann J."/>
            <person name="Amann R."/>
            <person name="Jetten M.S.M."/>
            <person name="Mascher T."/>
            <person name="Medema M.H."/>
            <person name="Devos D.P."/>
            <person name="Kaster A.-K."/>
            <person name="Ovreas L."/>
            <person name="Rohde M."/>
            <person name="Galperin M.Y."/>
            <person name="Jogler C."/>
        </authorList>
    </citation>
    <scope>NUCLEOTIDE SEQUENCE [LARGE SCALE GENOMIC DNA]</scope>
    <source>
        <strain evidence="2 3">Pla85_3_4</strain>
    </source>
</reference>
<evidence type="ECO:0000313" key="3">
    <source>
        <dbReference type="Proteomes" id="UP000317648"/>
    </source>
</evidence>
<feature type="compositionally biased region" description="Basic and acidic residues" evidence="1">
    <location>
        <begin position="8"/>
        <end position="18"/>
    </location>
</feature>
<feature type="region of interest" description="Disordered" evidence="1">
    <location>
        <begin position="1"/>
        <end position="54"/>
    </location>
</feature>
<evidence type="ECO:0000256" key="1">
    <source>
        <dbReference type="SAM" id="MobiDB-lite"/>
    </source>
</evidence>
<dbReference type="EMBL" id="CP036433">
    <property type="protein sequence ID" value="QDU94045.1"/>
    <property type="molecule type" value="Genomic_DNA"/>
</dbReference>
<sequence>MEFGPGFGRRDNDSETRPSLHRKRLPTSLTNQAASRSRRYSRSSPASKFFSRSRAETKRRLGVASEVPKTRAAAACVRPSYPRAKKHLFRLNRLIEAFMELRPSCEGFRIEVVVGLFISRFSAVRVVLGADAPRSVVTPAKINQFTTDVCGCESVELSDGFRSDRRQASMQPHQALLKNIICVGPTSNAGVLLQHSSSRRP</sequence>